<dbReference type="Gene3D" id="1.20.1260.10">
    <property type="match status" value="1"/>
</dbReference>
<dbReference type="Pfam" id="PF05138">
    <property type="entry name" value="PaaA_PaaC"/>
    <property type="match status" value="1"/>
</dbReference>
<dbReference type="NCBIfam" id="TIGR02158">
    <property type="entry name" value="PA_CoA_Oxy3"/>
    <property type="match status" value="1"/>
</dbReference>
<gene>
    <name evidence="1" type="primary">paaC</name>
    <name evidence="1" type="ORF">Mrose_01414</name>
</gene>
<dbReference type="GO" id="GO:0005829">
    <property type="term" value="C:cytosol"/>
    <property type="evidence" value="ECO:0007669"/>
    <property type="project" value="TreeGrafter"/>
</dbReference>
<sequence length="252" mass="28499">MNEQVKQALIAKLTALADDELILAHRDSEWVGHGPILEEDIALANIAQDELGHATLWYGLRSTLDGSDPDRLAFLRDAAEFHNCELVELPKGDWAFTLLRQYLFDAYEALWLSAAKDSTYKPLAEVAAKILREERFHLQHTQAWVERLGLGTEESNRRMQAALDAQWGYAQQLFVPLEGEGVLVAEGIVPDLGGLKQTWLLHTTQHLQNSGLKLPLQPGYQPTSRQMHTEHLWSLLAEMQSTARWDAEAKVW</sequence>
<dbReference type="EMBL" id="QWLA01000021">
    <property type="protein sequence ID" value="RIH87275.1"/>
    <property type="molecule type" value="Genomic_DNA"/>
</dbReference>
<accession>A0A399EUG8</accession>
<reference evidence="1 2" key="1">
    <citation type="submission" date="2018-08" db="EMBL/GenBank/DDBJ databases">
        <title>Meiothermus roseus NBRC 110900 genome sequencing project.</title>
        <authorList>
            <person name="Da Costa M.S."/>
            <person name="Albuquerque L."/>
            <person name="Raposo P."/>
            <person name="Froufe H.J.C."/>
            <person name="Barroso C.S."/>
            <person name="Egas C."/>
        </authorList>
    </citation>
    <scope>NUCLEOTIDE SEQUENCE [LARGE SCALE GENOMIC DNA]</scope>
    <source>
        <strain evidence="1 2">NBRC 110900</strain>
    </source>
</reference>
<dbReference type="PANTHER" id="PTHR30458">
    <property type="entry name" value="PHENYLACETIC ACID DEGRADATION PROTEIN PAA"/>
    <property type="match status" value="1"/>
</dbReference>
<dbReference type="AlphaFoldDB" id="A0A399EUG8"/>
<dbReference type="InterPro" id="IPR009078">
    <property type="entry name" value="Ferritin-like_SF"/>
</dbReference>
<comment type="caution">
    <text evidence="1">The sequence shown here is derived from an EMBL/GenBank/DDBJ whole genome shotgun (WGS) entry which is preliminary data.</text>
</comment>
<dbReference type="RefSeq" id="WP_119276870.1">
    <property type="nucleotide sequence ID" value="NZ_QWLA01000021.1"/>
</dbReference>
<name>A0A399EUG8_9DEIN</name>
<dbReference type="PANTHER" id="PTHR30458:SF0">
    <property type="entry name" value="1,2-PHENYLACETYL-COA EPOXIDASE, SUBUNIT C"/>
    <property type="match status" value="1"/>
</dbReference>
<evidence type="ECO:0000313" key="2">
    <source>
        <dbReference type="Proteomes" id="UP000265341"/>
    </source>
</evidence>
<dbReference type="OrthoDB" id="9789947at2"/>
<dbReference type="InterPro" id="IPR011882">
    <property type="entry name" value="PaaC"/>
</dbReference>
<dbReference type="Proteomes" id="UP000265341">
    <property type="component" value="Unassembled WGS sequence"/>
</dbReference>
<proteinExistence type="predicted"/>
<dbReference type="InterPro" id="IPR052703">
    <property type="entry name" value="Aromatic_CoA_ox/epox"/>
</dbReference>
<keyword evidence="2" id="KW-1185">Reference proteome</keyword>
<protein>
    <submittedName>
        <fullName evidence="1">1,2-phenylacetyl-CoA epoxidase, subunit C</fullName>
    </submittedName>
</protein>
<dbReference type="InterPro" id="IPR007814">
    <property type="entry name" value="PaaA_PaaC"/>
</dbReference>
<dbReference type="GO" id="GO:0010124">
    <property type="term" value="P:phenylacetate catabolic process"/>
    <property type="evidence" value="ECO:0007669"/>
    <property type="project" value="InterPro"/>
</dbReference>
<dbReference type="SUPFAM" id="SSF47240">
    <property type="entry name" value="Ferritin-like"/>
    <property type="match status" value="1"/>
</dbReference>
<dbReference type="PIRSF" id="PIRSF037834">
    <property type="entry name" value="PA_CoA_Oase3"/>
    <property type="match status" value="1"/>
</dbReference>
<evidence type="ECO:0000313" key="1">
    <source>
        <dbReference type="EMBL" id="RIH87275.1"/>
    </source>
</evidence>
<dbReference type="InterPro" id="IPR012347">
    <property type="entry name" value="Ferritin-like"/>
</dbReference>
<organism evidence="1 2">
    <name type="scientific">Calidithermus roseus</name>
    <dbReference type="NCBI Taxonomy" id="1644118"/>
    <lineage>
        <taxon>Bacteria</taxon>
        <taxon>Thermotogati</taxon>
        <taxon>Deinococcota</taxon>
        <taxon>Deinococci</taxon>
        <taxon>Thermales</taxon>
        <taxon>Thermaceae</taxon>
        <taxon>Calidithermus</taxon>
    </lineage>
</organism>